<reference evidence="4 5" key="1">
    <citation type="journal article" date="2011" name="Front. Microbiol.">
        <title>Genomic signatures of strain selection and enhancement in Bacillus atrophaeus var. globigii, a historical biowarfare simulant.</title>
        <authorList>
            <person name="Gibbons H.S."/>
            <person name="Broomall S.M."/>
            <person name="McNew L.A."/>
            <person name="Daligault H."/>
            <person name="Chapman C."/>
            <person name="Bruce D."/>
            <person name="Karavis M."/>
            <person name="Krepps M."/>
            <person name="McGregor P.A."/>
            <person name="Hong C."/>
            <person name="Park K.H."/>
            <person name="Akmal A."/>
            <person name="Feldman A."/>
            <person name="Lin J.S."/>
            <person name="Chang W.E."/>
            <person name="Higgs B.W."/>
            <person name="Demirev P."/>
            <person name="Lindquist J."/>
            <person name="Liem A."/>
            <person name="Fochler E."/>
            <person name="Read T.D."/>
            <person name="Tapia R."/>
            <person name="Johnson S."/>
            <person name="Bishop-Lilly K.A."/>
            <person name="Detter C."/>
            <person name="Han C."/>
            <person name="Sozhamannan S."/>
            <person name="Rosenzweig C.N."/>
            <person name="Skowronski E.W."/>
        </authorList>
    </citation>
    <scope>NUCLEOTIDE SEQUENCE [LARGE SCALE GENOMIC DNA]</scope>
    <source>
        <strain evidence="4 5">AIT1</strain>
    </source>
</reference>
<dbReference type="Gene3D" id="2.70.70.10">
    <property type="entry name" value="Glucose Permease (Domain IIA)"/>
    <property type="match status" value="1"/>
</dbReference>
<proteinExistence type="predicted"/>
<dbReference type="GO" id="GO:0004222">
    <property type="term" value="F:metalloendopeptidase activity"/>
    <property type="evidence" value="ECO:0007669"/>
    <property type="project" value="TreeGrafter"/>
</dbReference>
<dbReference type="FunFam" id="2.70.70.10:FF:000003">
    <property type="entry name" value="Murein hydrolase activator EnvC"/>
    <property type="match status" value="1"/>
</dbReference>
<dbReference type="CDD" id="cd12797">
    <property type="entry name" value="M23_peptidase"/>
    <property type="match status" value="1"/>
</dbReference>
<protein>
    <submittedName>
        <fullName evidence="4">Peptidase M23</fullName>
    </submittedName>
</protein>
<feature type="signal peptide" evidence="2">
    <location>
        <begin position="1"/>
        <end position="24"/>
    </location>
</feature>
<dbReference type="AlphaFoldDB" id="A0A432X770"/>
<accession>A0A432X770</accession>
<feature type="domain" description="M23ase beta-sheet core" evidence="3">
    <location>
        <begin position="286"/>
        <end position="379"/>
    </location>
</feature>
<dbReference type="RefSeq" id="WP_126756905.1">
    <property type="nucleotide sequence ID" value="NZ_PIPQ01000002.1"/>
</dbReference>
<dbReference type="Pfam" id="PF01551">
    <property type="entry name" value="Peptidase_M23"/>
    <property type="match status" value="1"/>
</dbReference>
<dbReference type="Gene3D" id="6.10.250.3150">
    <property type="match status" value="1"/>
</dbReference>
<keyword evidence="5" id="KW-1185">Reference proteome</keyword>
<dbReference type="EMBL" id="PIPQ01000002">
    <property type="protein sequence ID" value="RUO42695.1"/>
    <property type="molecule type" value="Genomic_DNA"/>
</dbReference>
<dbReference type="PANTHER" id="PTHR21666:SF270">
    <property type="entry name" value="MUREIN HYDROLASE ACTIVATOR ENVC"/>
    <property type="match status" value="1"/>
</dbReference>
<keyword evidence="1" id="KW-0175">Coiled coil</keyword>
<evidence type="ECO:0000313" key="5">
    <source>
        <dbReference type="Proteomes" id="UP000286976"/>
    </source>
</evidence>
<dbReference type="PANTHER" id="PTHR21666">
    <property type="entry name" value="PEPTIDASE-RELATED"/>
    <property type="match status" value="1"/>
</dbReference>
<feature type="coiled-coil region" evidence="1">
    <location>
        <begin position="26"/>
        <end position="116"/>
    </location>
</feature>
<feature type="coiled-coil region" evidence="1">
    <location>
        <begin position="163"/>
        <end position="232"/>
    </location>
</feature>
<dbReference type="OrthoDB" id="9784703at2"/>
<dbReference type="SUPFAM" id="SSF51261">
    <property type="entry name" value="Duplicated hybrid motif"/>
    <property type="match status" value="1"/>
</dbReference>
<sequence>MVPLGRILALFAFLFCMAAPSAFAMQNDAREQHAEAERQLRELQQNIQQQRRLFDRNQQRLSQSERALRDLEREMASSTQALQRTEQALAGLRARIRELEAEQRTLQDSLQTQAQLLADQIDAAYRAGDYSFLQLLLNQENPARFERMLEYFRHLNEARLAQLEQLHATEVELKEVQAQLEQQQSQLAQRRAEQAEQRNQIEQQRQRQEQRVAELQQAQASASASLQAMQQNEQEVTALIASLADVLRSTNIQLAGLGNLRGSLPWPLKGRIRHRFGEQRSSQVNWRGLVIEAEAEQPVHSIADGRVLFADWLRGFGLVMVLDHGDGYMSLYGYNQALMFDVGQAVRKGQVISLAGQSGGQREPGLYFEIRHRGDPVNPLRFLQR</sequence>
<name>A0A432X770_9GAMM</name>
<evidence type="ECO:0000313" key="4">
    <source>
        <dbReference type="EMBL" id="RUO42695.1"/>
    </source>
</evidence>
<dbReference type="InterPro" id="IPR016047">
    <property type="entry name" value="M23ase_b-sheet_dom"/>
</dbReference>
<keyword evidence="2" id="KW-0732">Signal</keyword>
<feature type="chain" id="PRO_5019229202" evidence="2">
    <location>
        <begin position="25"/>
        <end position="385"/>
    </location>
</feature>
<evidence type="ECO:0000256" key="1">
    <source>
        <dbReference type="SAM" id="Coils"/>
    </source>
</evidence>
<comment type="caution">
    <text evidence="4">The sequence shown here is derived from an EMBL/GenBank/DDBJ whole genome shotgun (WGS) entry which is preliminary data.</text>
</comment>
<gene>
    <name evidence="4" type="ORF">CWE15_04585</name>
</gene>
<evidence type="ECO:0000259" key="3">
    <source>
        <dbReference type="Pfam" id="PF01551"/>
    </source>
</evidence>
<dbReference type="Proteomes" id="UP000286976">
    <property type="component" value="Unassembled WGS sequence"/>
</dbReference>
<dbReference type="InterPro" id="IPR011055">
    <property type="entry name" value="Dup_hybrid_motif"/>
</dbReference>
<organism evidence="4 5">
    <name type="scientific">Aliidiomarina taiwanensis</name>
    <dbReference type="NCBI Taxonomy" id="946228"/>
    <lineage>
        <taxon>Bacteria</taxon>
        <taxon>Pseudomonadati</taxon>
        <taxon>Pseudomonadota</taxon>
        <taxon>Gammaproteobacteria</taxon>
        <taxon>Alteromonadales</taxon>
        <taxon>Idiomarinaceae</taxon>
        <taxon>Aliidiomarina</taxon>
    </lineage>
</organism>
<dbReference type="InterPro" id="IPR050570">
    <property type="entry name" value="Cell_wall_metabolism_enzyme"/>
</dbReference>
<evidence type="ECO:0000256" key="2">
    <source>
        <dbReference type="SAM" id="SignalP"/>
    </source>
</evidence>